<protein>
    <recommendedName>
        <fullName evidence="1">N-acetyltransferase domain-containing protein</fullName>
    </recommendedName>
</protein>
<dbReference type="Gene3D" id="3.40.630.30">
    <property type="match status" value="1"/>
</dbReference>
<dbReference type="InterPro" id="IPR016181">
    <property type="entry name" value="Acyl_CoA_acyltransferase"/>
</dbReference>
<evidence type="ECO:0000259" key="1">
    <source>
        <dbReference type="PROSITE" id="PS51186"/>
    </source>
</evidence>
<dbReference type="SUPFAM" id="SSF55729">
    <property type="entry name" value="Acyl-CoA N-acyltransferases (Nat)"/>
    <property type="match status" value="1"/>
</dbReference>
<proteinExistence type="predicted"/>
<dbReference type="AlphaFoldDB" id="A0A9P9E7K6"/>
<dbReference type="OrthoDB" id="2821191at2759"/>
<organism evidence="2 3">
    <name type="scientific">Dactylonectria estremocensis</name>
    <dbReference type="NCBI Taxonomy" id="1079267"/>
    <lineage>
        <taxon>Eukaryota</taxon>
        <taxon>Fungi</taxon>
        <taxon>Dikarya</taxon>
        <taxon>Ascomycota</taxon>
        <taxon>Pezizomycotina</taxon>
        <taxon>Sordariomycetes</taxon>
        <taxon>Hypocreomycetidae</taxon>
        <taxon>Hypocreales</taxon>
        <taxon>Nectriaceae</taxon>
        <taxon>Dactylonectria</taxon>
    </lineage>
</organism>
<accession>A0A9P9E7K6</accession>
<comment type="caution">
    <text evidence="2">The sequence shown here is derived from an EMBL/GenBank/DDBJ whole genome shotgun (WGS) entry which is preliminary data.</text>
</comment>
<evidence type="ECO:0000313" key="2">
    <source>
        <dbReference type="EMBL" id="KAH7131426.1"/>
    </source>
</evidence>
<dbReference type="CDD" id="cd04301">
    <property type="entry name" value="NAT_SF"/>
    <property type="match status" value="1"/>
</dbReference>
<dbReference type="Pfam" id="PF00583">
    <property type="entry name" value="Acetyltransf_1"/>
    <property type="match status" value="1"/>
</dbReference>
<dbReference type="InterPro" id="IPR000182">
    <property type="entry name" value="GNAT_dom"/>
</dbReference>
<dbReference type="GO" id="GO:0016747">
    <property type="term" value="F:acyltransferase activity, transferring groups other than amino-acyl groups"/>
    <property type="evidence" value="ECO:0007669"/>
    <property type="project" value="InterPro"/>
</dbReference>
<name>A0A9P9E7K6_9HYPO</name>
<feature type="domain" description="N-acetyltransferase" evidence="1">
    <location>
        <begin position="155"/>
        <end position="228"/>
    </location>
</feature>
<gene>
    <name evidence="2" type="ORF">B0J13DRAFT_104256</name>
</gene>
<keyword evidence="3" id="KW-1185">Reference proteome</keyword>
<dbReference type="PROSITE" id="PS51186">
    <property type="entry name" value="GNAT"/>
    <property type="match status" value="1"/>
</dbReference>
<evidence type="ECO:0000313" key="3">
    <source>
        <dbReference type="Proteomes" id="UP000717696"/>
    </source>
</evidence>
<reference evidence="2" key="1">
    <citation type="journal article" date="2021" name="Nat. Commun.">
        <title>Genetic determinants of endophytism in the Arabidopsis root mycobiome.</title>
        <authorList>
            <person name="Mesny F."/>
            <person name="Miyauchi S."/>
            <person name="Thiergart T."/>
            <person name="Pickel B."/>
            <person name="Atanasova L."/>
            <person name="Karlsson M."/>
            <person name="Huettel B."/>
            <person name="Barry K.W."/>
            <person name="Haridas S."/>
            <person name="Chen C."/>
            <person name="Bauer D."/>
            <person name="Andreopoulos W."/>
            <person name="Pangilinan J."/>
            <person name="LaButti K."/>
            <person name="Riley R."/>
            <person name="Lipzen A."/>
            <person name="Clum A."/>
            <person name="Drula E."/>
            <person name="Henrissat B."/>
            <person name="Kohler A."/>
            <person name="Grigoriev I.V."/>
            <person name="Martin F.M."/>
            <person name="Hacquard S."/>
        </authorList>
    </citation>
    <scope>NUCLEOTIDE SEQUENCE</scope>
    <source>
        <strain evidence="2">MPI-CAGE-AT-0021</strain>
    </source>
</reference>
<sequence length="228" mass="25249">MPGPFYIRDAAASSHDAQFIIDAFDSTIPHLTVAGSAAQWGTELFSKKTSFGQAIRDAVAQSENFRDTGHGERIRTFVAEVEDDATSTGTLDDGLARRVDGLGKTYVSVGAVKLRDDHFATHMLFPKNLTPHVTAAMKTGNFVFLDVLVADYRVDERRKGVGVALVNEVKKYARDHGKATIWVDCWAGGSGRLVQYYEDLGFKPVDEFELPTRNNAMWQGKVFRMDLV</sequence>
<dbReference type="EMBL" id="JAGMUU010000019">
    <property type="protein sequence ID" value="KAH7131426.1"/>
    <property type="molecule type" value="Genomic_DNA"/>
</dbReference>
<dbReference type="Proteomes" id="UP000717696">
    <property type="component" value="Unassembled WGS sequence"/>
</dbReference>